<evidence type="ECO:0000313" key="3">
    <source>
        <dbReference type="Proteomes" id="UP000240883"/>
    </source>
</evidence>
<evidence type="ECO:0000313" key="2">
    <source>
        <dbReference type="EMBL" id="PSN74094.1"/>
    </source>
</evidence>
<gene>
    <name evidence="2" type="ORF">BS50DRAFT_7727</name>
</gene>
<feature type="compositionally biased region" description="Basic and acidic residues" evidence="1">
    <location>
        <begin position="184"/>
        <end position="195"/>
    </location>
</feature>
<proteinExistence type="predicted"/>
<dbReference type="EMBL" id="KZ678128">
    <property type="protein sequence ID" value="PSN74094.1"/>
    <property type="molecule type" value="Genomic_DNA"/>
</dbReference>
<dbReference type="Proteomes" id="UP000240883">
    <property type="component" value="Unassembled WGS sequence"/>
</dbReference>
<sequence>MATPASPPLPYHSPSSYAEVRGRRSSSRKSFTTPLIIPSTSVIESPRPVCPVDSDAFSFDAAYLKEWLIAQDLWTRLPCQLQAALAMMQHAGAAVLTGYQRLERHTQQLDSGSPNHKLEEDEFLVQLDPLPSPKLRTMSTASSSFNSDLASSVFSNSPVSLPSYSPMTQSQTLSPISPICLTPVDDKRSQSRDRSFSTPLEPHDAYYATELSHLRTEALPRLRHAGHKVDMEWYDAKRTGSISPTDFGDFEIWWADKKRTIIQLSEKGKRLSLAIGLSPTGLGWTAP</sequence>
<dbReference type="AlphaFoldDB" id="A0A2T2P8W1"/>
<feature type="region of interest" description="Disordered" evidence="1">
    <location>
        <begin position="165"/>
        <end position="200"/>
    </location>
</feature>
<keyword evidence="3" id="KW-1185">Reference proteome</keyword>
<feature type="compositionally biased region" description="Polar residues" evidence="1">
    <location>
        <begin position="165"/>
        <end position="175"/>
    </location>
</feature>
<dbReference type="OrthoDB" id="3898724at2759"/>
<feature type="region of interest" description="Disordered" evidence="1">
    <location>
        <begin position="1"/>
        <end position="31"/>
    </location>
</feature>
<protein>
    <submittedName>
        <fullName evidence="2">Uncharacterized protein</fullName>
    </submittedName>
</protein>
<organism evidence="2 3">
    <name type="scientific">Corynespora cassiicola Philippines</name>
    <dbReference type="NCBI Taxonomy" id="1448308"/>
    <lineage>
        <taxon>Eukaryota</taxon>
        <taxon>Fungi</taxon>
        <taxon>Dikarya</taxon>
        <taxon>Ascomycota</taxon>
        <taxon>Pezizomycotina</taxon>
        <taxon>Dothideomycetes</taxon>
        <taxon>Pleosporomycetidae</taxon>
        <taxon>Pleosporales</taxon>
        <taxon>Corynesporascaceae</taxon>
        <taxon>Corynespora</taxon>
    </lineage>
</organism>
<name>A0A2T2P8W1_CORCC</name>
<accession>A0A2T2P8W1</accession>
<feature type="compositionally biased region" description="Pro residues" evidence="1">
    <location>
        <begin position="1"/>
        <end position="11"/>
    </location>
</feature>
<evidence type="ECO:0000256" key="1">
    <source>
        <dbReference type="SAM" id="MobiDB-lite"/>
    </source>
</evidence>
<reference evidence="2 3" key="1">
    <citation type="journal article" date="2018" name="Front. Microbiol.">
        <title>Genome-Wide Analysis of Corynespora cassiicola Leaf Fall Disease Putative Effectors.</title>
        <authorList>
            <person name="Lopez D."/>
            <person name="Ribeiro S."/>
            <person name="Label P."/>
            <person name="Fumanal B."/>
            <person name="Venisse J.S."/>
            <person name="Kohler A."/>
            <person name="de Oliveira R.R."/>
            <person name="Labutti K."/>
            <person name="Lipzen A."/>
            <person name="Lail K."/>
            <person name="Bauer D."/>
            <person name="Ohm R.A."/>
            <person name="Barry K.W."/>
            <person name="Spatafora J."/>
            <person name="Grigoriev I.V."/>
            <person name="Martin F.M."/>
            <person name="Pujade-Renaud V."/>
        </authorList>
    </citation>
    <scope>NUCLEOTIDE SEQUENCE [LARGE SCALE GENOMIC DNA]</scope>
    <source>
        <strain evidence="2 3">Philippines</strain>
    </source>
</reference>